<dbReference type="AlphaFoldDB" id="A0A7Y9S8D3"/>
<evidence type="ECO:0000313" key="2">
    <source>
        <dbReference type="Proteomes" id="UP000521748"/>
    </source>
</evidence>
<comment type="caution">
    <text evidence="1">The sequence shown here is derived from an EMBL/GenBank/DDBJ whole genome shotgun (WGS) entry which is preliminary data.</text>
</comment>
<proteinExistence type="predicted"/>
<dbReference type="EMBL" id="JACBYQ010000002">
    <property type="protein sequence ID" value="NYE96335.1"/>
    <property type="molecule type" value="Genomic_DNA"/>
</dbReference>
<dbReference type="Proteomes" id="UP000521748">
    <property type="component" value="Unassembled WGS sequence"/>
</dbReference>
<keyword evidence="2" id="KW-1185">Reference proteome</keyword>
<protein>
    <submittedName>
        <fullName evidence="1">Uncharacterized protein</fullName>
    </submittedName>
</protein>
<accession>A0A7Y9S8D3</accession>
<name>A0A7Y9S8D3_9MICC</name>
<sequence length="67" mass="7375">MFLPFTALDAARELAQSALPDAPIIEDWPLTAAPGRLRLNFAKKLHSLAHRLEGAQARRDSGPEFAH</sequence>
<evidence type="ECO:0000313" key="1">
    <source>
        <dbReference type="EMBL" id="NYE96335.1"/>
    </source>
</evidence>
<reference evidence="1 2" key="1">
    <citation type="submission" date="2020-07" db="EMBL/GenBank/DDBJ databases">
        <title>Sequencing the genomes of 1000 actinobacteria strains.</title>
        <authorList>
            <person name="Klenk H.-P."/>
        </authorList>
    </citation>
    <scope>NUCLEOTIDE SEQUENCE [LARGE SCALE GENOMIC DNA]</scope>
    <source>
        <strain evidence="1 2">DSM 102047</strain>
    </source>
</reference>
<dbReference type="RefSeq" id="WP_179390000.1">
    <property type="nucleotide sequence ID" value="NZ_JACBYQ010000002.1"/>
</dbReference>
<organism evidence="1 2">
    <name type="scientific">Psychromicrobium silvestre</name>
    <dbReference type="NCBI Taxonomy" id="1645614"/>
    <lineage>
        <taxon>Bacteria</taxon>
        <taxon>Bacillati</taxon>
        <taxon>Actinomycetota</taxon>
        <taxon>Actinomycetes</taxon>
        <taxon>Micrococcales</taxon>
        <taxon>Micrococcaceae</taxon>
        <taxon>Psychromicrobium</taxon>
    </lineage>
</organism>
<gene>
    <name evidence="1" type="ORF">FHU41_002585</name>
</gene>